<proteinExistence type="inferred from homology"/>
<dbReference type="RefSeq" id="WP_085824003.1">
    <property type="nucleotide sequence ID" value="NZ_FWFP01000011.1"/>
</dbReference>
<sequence>MIRIDIRQKRFGNDVVLGPVSFDIAAGETIVLTGPSGIGKTTLLRLVAGIDPDFDGQIVRPDRLAIVFQEPTLLPWRSASDNLILVHPSLSRADVEAALTDVGLDGKGNLFPGQLSLGQQRRLSLARAFAGQPEFLIMDEPFVSLDAETVETMLTLTEDLIAQHGPATLFVTHSQSEAQRLSNRILNLISGPDGAVLG</sequence>
<dbReference type="GO" id="GO:0005524">
    <property type="term" value="F:ATP binding"/>
    <property type="evidence" value="ECO:0007669"/>
    <property type="project" value="UniProtKB-KW"/>
</dbReference>
<dbReference type="GO" id="GO:0016887">
    <property type="term" value="F:ATP hydrolysis activity"/>
    <property type="evidence" value="ECO:0007669"/>
    <property type="project" value="InterPro"/>
</dbReference>
<dbReference type="InterPro" id="IPR003593">
    <property type="entry name" value="AAA+_ATPase"/>
</dbReference>
<organism evidence="6 7">
    <name type="scientific">Ruegeria meonggei</name>
    <dbReference type="NCBI Taxonomy" id="1446476"/>
    <lineage>
        <taxon>Bacteria</taxon>
        <taxon>Pseudomonadati</taxon>
        <taxon>Pseudomonadota</taxon>
        <taxon>Alphaproteobacteria</taxon>
        <taxon>Rhodobacterales</taxon>
        <taxon>Roseobacteraceae</taxon>
        <taxon>Ruegeria</taxon>
    </lineage>
</organism>
<protein>
    <submittedName>
        <fullName evidence="6">Aliphatic sulfonates import ATP-binding protein SsuB</fullName>
        <ecNumber evidence="6">3.6.3.-</ecNumber>
    </submittedName>
</protein>
<dbReference type="SUPFAM" id="SSF52540">
    <property type="entry name" value="P-loop containing nucleoside triphosphate hydrolases"/>
    <property type="match status" value="1"/>
</dbReference>
<dbReference type="PROSITE" id="PS50893">
    <property type="entry name" value="ABC_TRANSPORTER_2"/>
    <property type="match status" value="1"/>
</dbReference>
<dbReference type="AlphaFoldDB" id="A0A1X7A406"/>
<dbReference type="Proteomes" id="UP000193778">
    <property type="component" value="Unassembled WGS sequence"/>
</dbReference>
<feature type="domain" description="ABC transporter" evidence="5">
    <location>
        <begin position="2"/>
        <end position="197"/>
    </location>
</feature>
<keyword evidence="6" id="KW-0378">Hydrolase</keyword>
<accession>A0A1X7A406</accession>
<dbReference type="Gene3D" id="3.40.50.300">
    <property type="entry name" value="P-loop containing nucleotide triphosphate hydrolases"/>
    <property type="match status" value="1"/>
</dbReference>
<evidence type="ECO:0000259" key="5">
    <source>
        <dbReference type="PROSITE" id="PS50893"/>
    </source>
</evidence>
<evidence type="ECO:0000256" key="3">
    <source>
        <dbReference type="ARBA" id="ARBA00022741"/>
    </source>
</evidence>
<dbReference type="OrthoDB" id="9802264at2"/>
<dbReference type="InterPro" id="IPR003439">
    <property type="entry name" value="ABC_transporter-like_ATP-bd"/>
</dbReference>
<evidence type="ECO:0000313" key="7">
    <source>
        <dbReference type="Proteomes" id="UP000193778"/>
    </source>
</evidence>
<name>A0A1X7A406_9RHOB</name>
<reference evidence="7" key="1">
    <citation type="submission" date="2017-03" db="EMBL/GenBank/DDBJ databases">
        <authorList>
            <person name="Rodrigo-Torres L."/>
            <person name="Arahal R.D."/>
            <person name="Lucena T."/>
        </authorList>
    </citation>
    <scope>NUCLEOTIDE SEQUENCE [LARGE SCALE GENOMIC DNA]</scope>
    <source>
        <strain evidence="7">CECT 8411</strain>
    </source>
</reference>
<dbReference type="InterPro" id="IPR027417">
    <property type="entry name" value="P-loop_NTPase"/>
</dbReference>
<evidence type="ECO:0000256" key="1">
    <source>
        <dbReference type="ARBA" id="ARBA00005417"/>
    </source>
</evidence>
<keyword evidence="2" id="KW-0813">Transport</keyword>
<keyword evidence="4 6" id="KW-0067">ATP-binding</keyword>
<dbReference type="InterPro" id="IPR017871">
    <property type="entry name" value="ABC_transporter-like_CS"/>
</dbReference>
<dbReference type="PANTHER" id="PTHR42788">
    <property type="entry name" value="TAURINE IMPORT ATP-BINDING PROTEIN-RELATED"/>
    <property type="match status" value="1"/>
</dbReference>
<evidence type="ECO:0000256" key="4">
    <source>
        <dbReference type="ARBA" id="ARBA00022840"/>
    </source>
</evidence>
<comment type="similarity">
    <text evidence="1">Belongs to the ABC transporter superfamily.</text>
</comment>
<evidence type="ECO:0000256" key="2">
    <source>
        <dbReference type="ARBA" id="ARBA00022448"/>
    </source>
</evidence>
<dbReference type="Pfam" id="PF00005">
    <property type="entry name" value="ABC_tran"/>
    <property type="match status" value="1"/>
</dbReference>
<keyword evidence="7" id="KW-1185">Reference proteome</keyword>
<dbReference type="SMART" id="SM00382">
    <property type="entry name" value="AAA"/>
    <property type="match status" value="1"/>
</dbReference>
<dbReference type="EMBL" id="FWFP01000011">
    <property type="protein sequence ID" value="SLN69431.1"/>
    <property type="molecule type" value="Genomic_DNA"/>
</dbReference>
<dbReference type="PANTHER" id="PTHR42788:SF19">
    <property type="entry name" value="ALIPHATIC SULFONATES IMPORT ATP-BINDING PROTEIN SSUB 2"/>
    <property type="match status" value="1"/>
</dbReference>
<dbReference type="InterPro" id="IPR050166">
    <property type="entry name" value="ABC_transporter_ATP-bind"/>
</dbReference>
<gene>
    <name evidence="6" type="primary">ssuB</name>
    <name evidence="6" type="ORF">RUM8411_03537</name>
</gene>
<keyword evidence="3" id="KW-0547">Nucleotide-binding</keyword>
<dbReference type="EC" id="3.6.3.-" evidence="6"/>
<evidence type="ECO:0000313" key="6">
    <source>
        <dbReference type="EMBL" id="SLN69431.1"/>
    </source>
</evidence>
<dbReference type="PROSITE" id="PS00211">
    <property type="entry name" value="ABC_TRANSPORTER_1"/>
    <property type="match status" value="1"/>
</dbReference>